<sequence length="86" mass="9127">MLKGSLCPAALASLFMSGAAFARQKIKVGVTATLEGTYTTLGEDGIRGFQTRLEQIRQTAETETSTRPFSTCSVGWSDAVPARRAG</sequence>
<evidence type="ECO:0000313" key="3">
    <source>
        <dbReference type="Proteomes" id="UP000190675"/>
    </source>
</evidence>
<evidence type="ECO:0000256" key="1">
    <source>
        <dbReference type="SAM" id="SignalP"/>
    </source>
</evidence>
<accession>A0A1M5I6E9</accession>
<keyword evidence="1" id="KW-0732">Signal</keyword>
<evidence type="ECO:0008006" key="4">
    <source>
        <dbReference type="Google" id="ProtNLM"/>
    </source>
</evidence>
<evidence type="ECO:0000313" key="2">
    <source>
        <dbReference type="EMBL" id="SHG23924.1"/>
    </source>
</evidence>
<feature type="chain" id="PRO_5009911006" description="Substrate-binding protein" evidence="1">
    <location>
        <begin position="23"/>
        <end position="86"/>
    </location>
</feature>
<dbReference type="AlphaFoldDB" id="A0A1M5I6E9"/>
<proteinExistence type="predicted"/>
<name>A0A1M5I6E9_9BRAD</name>
<feature type="signal peptide" evidence="1">
    <location>
        <begin position="1"/>
        <end position="22"/>
    </location>
</feature>
<gene>
    <name evidence="2" type="ORF">SAMN05444169_1326</name>
</gene>
<dbReference type="EMBL" id="LT670818">
    <property type="protein sequence ID" value="SHG23924.1"/>
    <property type="molecule type" value="Genomic_DNA"/>
</dbReference>
<organism evidence="2 3">
    <name type="scientific">Bradyrhizobium erythrophlei</name>
    <dbReference type="NCBI Taxonomy" id="1437360"/>
    <lineage>
        <taxon>Bacteria</taxon>
        <taxon>Pseudomonadati</taxon>
        <taxon>Pseudomonadota</taxon>
        <taxon>Alphaproteobacteria</taxon>
        <taxon>Hyphomicrobiales</taxon>
        <taxon>Nitrobacteraceae</taxon>
        <taxon>Bradyrhizobium</taxon>
    </lineage>
</organism>
<dbReference type="Proteomes" id="UP000190675">
    <property type="component" value="Chromosome I"/>
</dbReference>
<protein>
    <recommendedName>
        <fullName evidence="4">Substrate-binding protein</fullName>
    </recommendedName>
</protein>
<reference evidence="2 3" key="1">
    <citation type="submission" date="2016-11" db="EMBL/GenBank/DDBJ databases">
        <authorList>
            <person name="Jaros S."/>
            <person name="Januszkiewicz K."/>
            <person name="Wedrychowicz H."/>
        </authorList>
    </citation>
    <scope>NUCLEOTIDE SEQUENCE [LARGE SCALE GENOMIC DNA]</scope>
    <source>
        <strain evidence="2 3">GAS242</strain>
    </source>
</reference>